<reference evidence="2 3" key="1">
    <citation type="submission" date="2020-09" db="EMBL/GenBank/DDBJ databases">
        <title>Pseudoxanthomonas sp. CAU 1598 isolated from sand of Yaerae Beach.</title>
        <authorList>
            <person name="Kim W."/>
        </authorList>
    </citation>
    <scope>NUCLEOTIDE SEQUENCE [LARGE SCALE GENOMIC DNA]</scope>
    <source>
        <strain evidence="2 3">CAU 1598</strain>
    </source>
</reference>
<dbReference type="Proteomes" id="UP000613768">
    <property type="component" value="Unassembled WGS sequence"/>
</dbReference>
<evidence type="ECO:0000313" key="3">
    <source>
        <dbReference type="Proteomes" id="UP000613768"/>
    </source>
</evidence>
<sequence length="363" mass="38974">MNTPITFALRHLLTGALALAPICAAAAPQVTLWPESPAVGQPFQVEILGEWAPACAPRVGDSWLEDDQIVVKLLDSEKQCADQPKAPLVLRSSSATPLSVDRAGTFQIRVLGGSPERTRAFGLAAVGDVELYTPESGLWWPERGGQYDTSGPGLGVQIEVQGDSLALNLSGYDNAGTPFWWFAAGASQALPQSLPLTALKGGSGPFAKYAAPVDALSGGTVHIEWLSSARAVFWFVRDPLSESEGLEVRPISMTRFAFGLRAGDSWRGDWVLLQRGAEGEVGANALRFDAFQADDNGFDLRAGDHWRLRCEIDRERPDSPPTACTLLNGNTLVGDFVDIGLTRLQGVSRSGQSLRLSRIEDGF</sequence>
<protein>
    <submittedName>
        <fullName evidence="2">Uncharacterized protein</fullName>
    </submittedName>
</protein>
<keyword evidence="3" id="KW-1185">Reference proteome</keyword>
<comment type="caution">
    <text evidence="2">The sequence shown here is derived from an EMBL/GenBank/DDBJ whole genome shotgun (WGS) entry which is preliminary data.</text>
</comment>
<dbReference type="EMBL" id="JACYTR010000016">
    <property type="protein sequence ID" value="MBD8526014.1"/>
    <property type="molecule type" value="Genomic_DNA"/>
</dbReference>
<gene>
    <name evidence="2" type="ORF">IFO71_09675</name>
</gene>
<evidence type="ECO:0000313" key="2">
    <source>
        <dbReference type="EMBL" id="MBD8526014.1"/>
    </source>
</evidence>
<evidence type="ECO:0000256" key="1">
    <source>
        <dbReference type="SAM" id="SignalP"/>
    </source>
</evidence>
<feature type="signal peptide" evidence="1">
    <location>
        <begin position="1"/>
        <end position="26"/>
    </location>
</feature>
<name>A0AAW3ZLH5_9GAMM</name>
<organism evidence="2 3">
    <name type="scientific">Pseudomarimonas arenosa</name>
    <dbReference type="NCBI Taxonomy" id="2774145"/>
    <lineage>
        <taxon>Bacteria</taxon>
        <taxon>Pseudomonadati</taxon>
        <taxon>Pseudomonadota</taxon>
        <taxon>Gammaproteobacteria</taxon>
        <taxon>Lysobacterales</taxon>
        <taxon>Lysobacteraceae</taxon>
        <taxon>Pseudomarimonas</taxon>
    </lineage>
</organism>
<proteinExistence type="predicted"/>
<accession>A0AAW3ZLH5</accession>
<dbReference type="AlphaFoldDB" id="A0AAW3ZLH5"/>
<dbReference type="RefSeq" id="WP_192029437.1">
    <property type="nucleotide sequence ID" value="NZ_JACYTR010000016.1"/>
</dbReference>
<feature type="chain" id="PRO_5043744601" evidence="1">
    <location>
        <begin position="27"/>
        <end position="363"/>
    </location>
</feature>
<keyword evidence="1" id="KW-0732">Signal</keyword>